<feature type="transmembrane region" description="Helical" evidence="7">
    <location>
        <begin position="633"/>
        <end position="653"/>
    </location>
</feature>
<dbReference type="InterPro" id="IPR015500">
    <property type="entry name" value="Peptidase_S8_subtilisin-rel"/>
</dbReference>
<evidence type="ECO:0000256" key="4">
    <source>
        <dbReference type="ARBA" id="ARBA00022825"/>
    </source>
</evidence>
<feature type="active site" description="Charge relay system" evidence="5">
    <location>
        <position position="439"/>
    </location>
</feature>
<feature type="transmembrane region" description="Helical" evidence="7">
    <location>
        <begin position="534"/>
        <end position="555"/>
    </location>
</feature>
<dbReference type="InterPro" id="IPR036852">
    <property type="entry name" value="Peptidase_S8/S53_dom_sf"/>
</dbReference>
<evidence type="ECO:0000313" key="9">
    <source>
        <dbReference type="EMBL" id="CAN98838.1"/>
    </source>
</evidence>
<dbReference type="GO" id="GO:0004252">
    <property type="term" value="F:serine-type endopeptidase activity"/>
    <property type="evidence" value="ECO:0007669"/>
    <property type="project" value="UniProtKB-UniRule"/>
</dbReference>
<evidence type="ECO:0000256" key="6">
    <source>
        <dbReference type="RuleBase" id="RU003355"/>
    </source>
</evidence>
<feature type="domain" description="Peptidase S8/S53" evidence="8">
    <location>
        <begin position="229"/>
        <end position="454"/>
    </location>
</feature>
<feature type="active site" description="Charge relay system" evidence="5">
    <location>
        <position position="238"/>
    </location>
</feature>
<dbReference type="EMBL" id="AM746676">
    <property type="protein sequence ID" value="CAN98838.1"/>
    <property type="molecule type" value="Genomic_DNA"/>
</dbReference>
<dbReference type="AlphaFoldDB" id="A9G0A1"/>
<reference evidence="9 10" key="1">
    <citation type="journal article" date="2007" name="Nat. Biotechnol.">
        <title>Complete genome sequence of the myxobacterium Sorangium cellulosum.</title>
        <authorList>
            <person name="Schneiker S."/>
            <person name="Perlova O."/>
            <person name="Kaiser O."/>
            <person name="Gerth K."/>
            <person name="Alici A."/>
            <person name="Altmeyer M.O."/>
            <person name="Bartels D."/>
            <person name="Bekel T."/>
            <person name="Beyer S."/>
            <person name="Bode E."/>
            <person name="Bode H.B."/>
            <person name="Bolten C.J."/>
            <person name="Choudhuri J.V."/>
            <person name="Doss S."/>
            <person name="Elnakady Y.A."/>
            <person name="Frank B."/>
            <person name="Gaigalat L."/>
            <person name="Goesmann A."/>
            <person name="Groeger C."/>
            <person name="Gross F."/>
            <person name="Jelsbak L."/>
            <person name="Jelsbak L."/>
            <person name="Kalinowski J."/>
            <person name="Kegler C."/>
            <person name="Knauber T."/>
            <person name="Konietzny S."/>
            <person name="Kopp M."/>
            <person name="Krause L."/>
            <person name="Krug D."/>
            <person name="Linke B."/>
            <person name="Mahmud T."/>
            <person name="Martinez-Arias R."/>
            <person name="McHardy A.C."/>
            <person name="Merai M."/>
            <person name="Meyer F."/>
            <person name="Mormann S."/>
            <person name="Munoz-Dorado J."/>
            <person name="Perez J."/>
            <person name="Pradella S."/>
            <person name="Rachid S."/>
            <person name="Raddatz G."/>
            <person name="Rosenau F."/>
            <person name="Rueckert C."/>
            <person name="Sasse F."/>
            <person name="Scharfe M."/>
            <person name="Schuster S.C."/>
            <person name="Suen G."/>
            <person name="Treuner-Lange A."/>
            <person name="Velicer G.J."/>
            <person name="Vorholter F.-J."/>
            <person name="Weissman K.J."/>
            <person name="Welch R.D."/>
            <person name="Wenzel S.C."/>
            <person name="Whitworth D.E."/>
            <person name="Wilhelm S."/>
            <person name="Wittmann C."/>
            <person name="Bloecker H."/>
            <person name="Puehler A."/>
            <person name="Mueller R."/>
        </authorList>
    </citation>
    <scope>NUCLEOTIDE SEQUENCE [LARGE SCALE GENOMIC DNA]</scope>
    <source>
        <strain evidence="10">So ce56</strain>
    </source>
</reference>
<comment type="similarity">
    <text evidence="1 5 6">Belongs to the peptidase S8 family.</text>
</comment>
<evidence type="ECO:0000256" key="5">
    <source>
        <dbReference type="PROSITE-ProRule" id="PRU01240"/>
    </source>
</evidence>
<feature type="active site" description="Charge relay system" evidence="5">
    <location>
        <position position="279"/>
    </location>
</feature>
<keyword evidence="7" id="KW-0812">Transmembrane</keyword>
<evidence type="ECO:0000256" key="3">
    <source>
        <dbReference type="ARBA" id="ARBA00022801"/>
    </source>
</evidence>
<dbReference type="STRING" id="448385.sce8668"/>
<dbReference type="KEGG" id="scl:sce8668"/>
<dbReference type="InterPro" id="IPR023827">
    <property type="entry name" value="Peptidase_S8_Asp-AS"/>
</dbReference>
<keyword evidence="7" id="KW-1133">Transmembrane helix</keyword>
<dbReference type="PRINTS" id="PR00723">
    <property type="entry name" value="SUBTILISIN"/>
</dbReference>
<keyword evidence="3 5" id="KW-0378">Hydrolase</keyword>
<dbReference type="InterPro" id="IPR050131">
    <property type="entry name" value="Peptidase_S8_subtilisin-like"/>
</dbReference>
<protein>
    <submittedName>
        <fullName evidence="9">Predicted subtilisin like protease</fullName>
    </submittedName>
</protein>
<sequence length="660" mass="68911">MAARGRRRYPGDEETRMHTSRLLRWPGTANLRTGRALATSLLAATALVAVSGAVRAEDGTDSRGAGAALAARSPGMLEPRLPGYVNPALPVDVSPSLRGPDLLLEPVATAGEPLHGMASELDETSYDIPGQIVVDARDDLDDASLADLVRDFSLRVSPTALTSQTRIQIATVDGPVSATLERLARDPRVEAAEPLAWVRASFVANDPLMKDQWHMARVGAERAWDFASGRGVTVAVVDTGIACEDHGPFTKGTDLASTECVEGWNFVTKTNHANDDQGHGTHVAGTIAQSTNNGLGAVGLAFHARLMPVKVLNESGWGTTADVADGIRWAAEHGAQVINLSLGGPRNSKVLQSAIDDAVARGAVVVAAAGNTGGRVQFPGASDGVIGVSATDANDKIARFSSRGQGVDVAAPGVNVTQQTICNRGRDKCQNFYAYSGTSMAAPHVAGAAALLVSLGVTDPRAVEDALRAGARVVDDSDGGKLLYGAGILDAASSVVRVTQSHIVVRLLALLVLATWVARRARKKDATATSPWRASFLLPALAAGPGLFFFAPWLLPRVELAVDVLARPIADLDLLIGASVHRWLPLANALVPLGLTALFFGVKRLRPAIAGFAVGTAAYLTSVVLLGEAAGPFGKMALIVWCAVNAAACLWIARTNLSTR</sequence>
<feature type="transmembrane region" description="Helical" evidence="7">
    <location>
        <begin position="503"/>
        <end position="522"/>
    </location>
</feature>
<evidence type="ECO:0000259" key="8">
    <source>
        <dbReference type="Pfam" id="PF00082"/>
    </source>
</evidence>
<accession>A9G0A1</accession>
<dbReference type="PANTHER" id="PTHR43806">
    <property type="entry name" value="PEPTIDASE S8"/>
    <property type="match status" value="1"/>
</dbReference>
<dbReference type="PROSITE" id="PS51892">
    <property type="entry name" value="SUBTILASE"/>
    <property type="match status" value="1"/>
</dbReference>
<dbReference type="InterPro" id="IPR000209">
    <property type="entry name" value="Peptidase_S8/S53_dom"/>
</dbReference>
<name>A9G0A1_SORC5</name>
<evidence type="ECO:0000313" key="10">
    <source>
        <dbReference type="Proteomes" id="UP000002139"/>
    </source>
</evidence>
<dbReference type="Gene3D" id="3.40.50.200">
    <property type="entry name" value="Peptidase S8/S53 domain"/>
    <property type="match status" value="1"/>
</dbReference>
<gene>
    <name evidence="9" type="ordered locus">sce8668</name>
</gene>
<feature type="transmembrane region" description="Helical" evidence="7">
    <location>
        <begin position="609"/>
        <end position="627"/>
    </location>
</feature>
<dbReference type="eggNOG" id="COG1404">
    <property type="taxonomic scope" value="Bacteria"/>
</dbReference>
<organism evidence="9 10">
    <name type="scientific">Sorangium cellulosum (strain So ce56)</name>
    <name type="common">Polyangium cellulosum (strain So ce56)</name>
    <dbReference type="NCBI Taxonomy" id="448385"/>
    <lineage>
        <taxon>Bacteria</taxon>
        <taxon>Pseudomonadati</taxon>
        <taxon>Myxococcota</taxon>
        <taxon>Polyangia</taxon>
        <taxon>Polyangiales</taxon>
        <taxon>Polyangiaceae</taxon>
        <taxon>Sorangium</taxon>
    </lineage>
</organism>
<evidence type="ECO:0000256" key="1">
    <source>
        <dbReference type="ARBA" id="ARBA00011073"/>
    </source>
</evidence>
<dbReference type="InterPro" id="IPR023828">
    <property type="entry name" value="Peptidase_S8_Ser-AS"/>
</dbReference>
<proteinExistence type="inferred from homology"/>
<keyword evidence="7" id="KW-0472">Membrane</keyword>
<evidence type="ECO:0000256" key="7">
    <source>
        <dbReference type="SAM" id="Phobius"/>
    </source>
</evidence>
<dbReference type="Proteomes" id="UP000002139">
    <property type="component" value="Chromosome"/>
</dbReference>
<keyword evidence="10" id="KW-1185">Reference proteome</keyword>
<dbReference type="GO" id="GO:0006508">
    <property type="term" value="P:proteolysis"/>
    <property type="evidence" value="ECO:0007669"/>
    <property type="project" value="UniProtKB-KW"/>
</dbReference>
<keyword evidence="2 5" id="KW-0645">Protease</keyword>
<dbReference type="PROSITE" id="PS00138">
    <property type="entry name" value="SUBTILASE_SER"/>
    <property type="match status" value="1"/>
</dbReference>
<dbReference type="PROSITE" id="PS00136">
    <property type="entry name" value="SUBTILASE_ASP"/>
    <property type="match status" value="1"/>
</dbReference>
<dbReference type="Pfam" id="PF00082">
    <property type="entry name" value="Peptidase_S8"/>
    <property type="match status" value="1"/>
</dbReference>
<dbReference type="HOGENOM" id="CLU_011263_15_4_7"/>
<dbReference type="BioCyc" id="SCEL448385:SCE_RS44415-MONOMER"/>
<evidence type="ECO:0000256" key="2">
    <source>
        <dbReference type="ARBA" id="ARBA00022670"/>
    </source>
</evidence>
<feature type="transmembrane region" description="Helical" evidence="7">
    <location>
        <begin position="583"/>
        <end position="602"/>
    </location>
</feature>
<dbReference type="PANTHER" id="PTHR43806:SF11">
    <property type="entry name" value="CEREVISIN-RELATED"/>
    <property type="match status" value="1"/>
</dbReference>
<keyword evidence="4 5" id="KW-0720">Serine protease</keyword>
<dbReference type="SUPFAM" id="SSF52743">
    <property type="entry name" value="Subtilisin-like"/>
    <property type="match status" value="1"/>
</dbReference>